<dbReference type="KEGG" id="fin:KQS_10710"/>
<reference evidence="2" key="2">
    <citation type="submission" date="2012-03" db="EMBL/GenBank/DDBJ databases">
        <title>Complete genome sequence of Flavobacterium indicum GPTSA100-9T, isolated from warm spring water.</title>
        <authorList>
            <person name="Barbier P."/>
            <person name="Houel A."/>
            <person name="Loux V."/>
            <person name="Poulain J."/>
            <person name="Bernardet J.-F."/>
            <person name="Touchon M."/>
            <person name="Duchaud E."/>
        </authorList>
    </citation>
    <scope>NUCLEOTIDE SEQUENCE [LARGE SCALE GENOMIC DNA]</scope>
    <source>
        <strain evidence="2">DSM 17447 / CIP 109464 / GPTSA100-9</strain>
    </source>
</reference>
<dbReference type="AlphaFoldDB" id="H8XVV4"/>
<protein>
    <submittedName>
        <fullName evidence="1">Uncharacterized protein</fullName>
    </submittedName>
</protein>
<gene>
    <name evidence="1" type="ordered locus">KQS_10710</name>
</gene>
<evidence type="ECO:0000313" key="2">
    <source>
        <dbReference type="Proteomes" id="UP000007599"/>
    </source>
</evidence>
<name>H8XVV4_FLAIG</name>
<sequence>MKLESLKLQNFLDAKMDNEQMSVLNGGLIDAARNTVTPAGSGCGPGLNSSNPTGVYHIDYGYDVIRTNSDGTTYTTYHDRSNMYEINPANCIGL</sequence>
<proteinExistence type="predicted"/>
<keyword evidence="2" id="KW-1185">Reference proteome</keyword>
<dbReference type="Proteomes" id="UP000007599">
    <property type="component" value="Chromosome I"/>
</dbReference>
<dbReference type="RefSeq" id="WP_014389186.1">
    <property type="nucleotide sequence ID" value="NC_017025.1"/>
</dbReference>
<dbReference type="PATRIC" id="fig|1094466.5.peg.2104"/>
<dbReference type="HOGENOM" id="CLU_2381906_0_0_10"/>
<accession>H8XVV4</accession>
<reference evidence="1 2" key="1">
    <citation type="journal article" date="2012" name="J. Bacteriol.">
        <title>Complete Genome Sequence of Flavobacterium indicum GPSTA100-9T, Isolated from Warm Spring Water.</title>
        <authorList>
            <person name="Barbier P."/>
            <person name="Houel A."/>
            <person name="Loux V."/>
            <person name="Poulain J."/>
            <person name="Bernardet J.F."/>
            <person name="Touchon M."/>
            <person name="Duchaud E."/>
        </authorList>
    </citation>
    <scope>NUCLEOTIDE SEQUENCE [LARGE SCALE GENOMIC DNA]</scope>
    <source>
        <strain evidence="2">DSM 17447 / CIP 109464 / GPTSA100-9</strain>
    </source>
</reference>
<dbReference type="STRING" id="1094466.KQS_10710"/>
<organism evidence="1 2">
    <name type="scientific">Flavobacterium indicum (strain DSM 17447 / CIP 109464 / GPTSA100-9)</name>
    <dbReference type="NCBI Taxonomy" id="1094466"/>
    <lineage>
        <taxon>Bacteria</taxon>
        <taxon>Pseudomonadati</taxon>
        <taxon>Bacteroidota</taxon>
        <taxon>Flavobacteriia</taxon>
        <taxon>Flavobacteriales</taxon>
        <taxon>Flavobacteriaceae</taxon>
        <taxon>Flavobacterium</taxon>
    </lineage>
</organism>
<dbReference type="EMBL" id="HE774682">
    <property type="protein sequence ID" value="CCG54068.1"/>
    <property type="molecule type" value="Genomic_DNA"/>
</dbReference>
<evidence type="ECO:0000313" key="1">
    <source>
        <dbReference type="EMBL" id="CCG54068.1"/>
    </source>
</evidence>